<dbReference type="Proteomes" id="UP000031036">
    <property type="component" value="Unassembled WGS sequence"/>
</dbReference>
<dbReference type="AlphaFoldDB" id="A0A0B2VF00"/>
<accession>A0A0B2VF00</accession>
<gene>
    <name evidence="1" type="ORF">Tcan_15938</name>
</gene>
<protein>
    <submittedName>
        <fullName evidence="1">Uncharacterized protein</fullName>
    </submittedName>
</protein>
<evidence type="ECO:0000313" key="2">
    <source>
        <dbReference type="Proteomes" id="UP000031036"/>
    </source>
</evidence>
<proteinExistence type="predicted"/>
<reference evidence="1 2" key="1">
    <citation type="submission" date="2014-11" db="EMBL/GenBank/DDBJ databases">
        <title>Genetic blueprint of the zoonotic pathogen Toxocara canis.</title>
        <authorList>
            <person name="Zhu X.-Q."/>
            <person name="Korhonen P.K."/>
            <person name="Cai H."/>
            <person name="Young N.D."/>
            <person name="Nejsum P."/>
            <person name="von Samson-Himmelstjerna G."/>
            <person name="Boag P.R."/>
            <person name="Tan P."/>
            <person name="Li Q."/>
            <person name="Min J."/>
            <person name="Yang Y."/>
            <person name="Wang X."/>
            <person name="Fang X."/>
            <person name="Hall R.S."/>
            <person name="Hofmann A."/>
            <person name="Sternberg P.W."/>
            <person name="Jex A.R."/>
            <person name="Gasser R.B."/>
        </authorList>
    </citation>
    <scope>NUCLEOTIDE SEQUENCE [LARGE SCALE GENOMIC DNA]</scope>
    <source>
        <strain evidence="1">PN_DK_2014</strain>
    </source>
</reference>
<evidence type="ECO:0000313" key="1">
    <source>
        <dbReference type="EMBL" id="KHN80034.1"/>
    </source>
</evidence>
<name>A0A0B2VF00_TOXCA</name>
<comment type="caution">
    <text evidence="1">The sequence shown here is derived from an EMBL/GenBank/DDBJ whole genome shotgun (WGS) entry which is preliminary data.</text>
</comment>
<dbReference type="EMBL" id="JPKZ01001797">
    <property type="protein sequence ID" value="KHN80034.1"/>
    <property type="molecule type" value="Genomic_DNA"/>
</dbReference>
<organism evidence="1 2">
    <name type="scientific">Toxocara canis</name>
    <name type="common">Canine roundworm</name>
    <dbReference type="NCBI Taxonomy" id="6265"/>
    <lineage>
        <taxon>Eukaryota</taxon>
        <taxon>Metazoa</taxon>
        <taxon>Ecdysozoa</taxon>
        <taxon>Nematoda</taxon>
        <taxon>Chromadorea</taxon>
        <taxon>Rhabditida</taxon>
        <taxon>Spirurina</taxon>
        <taxon>Ascaridomorpha</taxon>
        <taxon>Ascaridoidea</taxon>
        <taxon>Toxocaridae</taxon>
        <taxon>Toxocara</taxon>
    </lineage>
</organism>
<sequence length="59" mass="6816">MQCASAITQYCLERTRQHIRQSTLYCHTPHNIAVGRFKQAFREVEAIRSRNALNGAVRL</sequence>
<keyword evidence="2" id="KW-1185">Reference proteome</keyword>